<accession>A0ABN2TNA6</accession>
<evidence type="ECO:0000313" key="2">
    <source>
        <dbReference type="Proteomes" id="UP001500755"/>
    </source>
</evidence>
<sequence>MNTWTLQEILALRRDAYRFGQLDGFKAGYARGFDAGTAHAAASDEQFAEHVAAALAVRLHLDERVRDVIGSTLHWQQTKNHLHEVKEAA</sequence>
<reference evidence="1 2" key="1">
    <citation type="journal article" date="2019" name="Int. J. Syst. Evol. Microbiol.">
        <title>The Global Catalogue of Microorganisms (GCM) 10K type strain sequencing project: providing services to taxonomists for standard genome sequencing and annotation.</title>
        <authorList>
            <consortium name="The Broad Institute Genomics Platform"/>
            <consortium name="The Broad Institute Genome Sequencing Center for Infectious Disease"/>
            <person name="Wu L."/>
            <person name="Ma J."/>
        </authorList>
    </citation>
    <scope>NUCLEOTIDE SEQUENCE [LARGE SCALE GENOMIC DNA]</scope>
    <source>
        <strain evidence="1 2">JCM 14546</strain>
    </source>
</reference>
<dbReference type="RefSeq" id="WP_344310897.1">
    <property type="nucleotide sequence ID" value="NZ_BAAANO010000037.1"/>
</dbReference>
<name>A0ABN2TNA6_9MICO</name>
<organism evidence="1 2">
    <name type="scientific">Brevibacterium samyangense</name>
    <dbReference type="NCBI Taxonomy" id="366888"/>
    <lineage>
        <taxon>Bacteria</taxon>
        <taxon>Bacillati</taxon>
        <taxon>Actinomycetota</taxon>
        <taxon>Actinomycetes</taxon>
        <taxon>Micrococcales</taxon>
        <taxon>Brevibacteriaceae</taxon>
        <taxon>Brevibacterium</taxon>
    </lineage>
</organism>
<dbReference type="EMBL" id="BAAANO010000037">
    <property type="protein sequence ID" value="GAA2015424.1"/>
    <property type="molecule type" value="Genomic_DNA"/>
</dbReference>
<dbReference type="Proteomes" id="UP001500755">
    <property type="component" value="Unassembled WGS sequence"/>
</dbReference>
<proteinExistence type="predicted"/>
<keyword evidence="2" id="KW-1185">Reference proteome</keyword>
<evidence type="ECO:0000313" key="1">
    <source>
        <dbReference type="EMBL" id="GAA2015424.1"/>
    </source>
</evidence>
<comment type="caution">
    <text evidence="1">The sequence shown here is derived from an EMBL/GenBank/DDBJ whole genome shotgun (WGS) entry which is preliminary data.</text>
</comment>
<protein>
    <submittedName>
        <fullName evidence="1">Uncharacterized protein</fullName>
    </submittedName>
</protein>
<gene>
    <name evidence="1" type="ORF">GCM10009755_28990</name>
</gene>